<keyword evidence="2" id="KW-0723">Serine/threonine-protein kinase</keyword>
<proteinExistence type="predicted"/>
<accession>Q6BWH5</accession>
<dbReference type="SUPFAM" id="SSF56112">
    <property type="entry name" value="Protein kinase-like (PK-like)"/>
    <property type="match status" value="1"/>
</dbReference>
<name>Q6BWH5_DEBHA</name>
<dbReference type="VEuPathDB" id="FungiDB:DEHA2B11330g"/>
<keyword evidence="6" id="KW-0067">ATP-binding</keyword>
<evidence type="ECO:0000256" key="8">
    <source>
        <dbReference type="ARBA" id="ARBA00048679"/>
    </source>
</evidence>
<dbReference type="Gene3D" id="3.30.200.20">
    <property type="entry name" value="Phosphorylase Kinase, domain 1"/>
    <property type="match status" value="1"/>
</dbReference>
<dbReference type="PANTHER" id="PTHR47634">
    <property type="entry name" value="PROTEIN KINASE DOMAIN-CONTAINING PROTEIN-RELATED"/>
    <property type="match status" value="1"/>
</dbReference>
<dbReference type="PROSITE" id="PS50011">
    <property type="entry name" value="PROTEIN_KINASE_DOM"/>
    <property type="match status" value="1"/>
</dbReference>
<feature type="compositionally biased region" description="Polar residues" evidence="9">
    <location>
        <begin position="71"/>
        <end position="80"/>
    </location>
</feature>
<dbReference type="Pfam" id="PF00069">
    <property type="entry name" value="Pkinase"/>
    <property type="match status" value="2"/>
</dbReference>
<dbReference type="GO" id="GO:0005737">
    <property type="term" value="C:cytoplasm"/>
    <property type="evidence" value="ECO:0007669"/>
    <property type="project" value="TreeGrafter"/>
</dbReference>
<evidence type="ECO:0000259" key="10">
    <source>
        <dbReference type="PROSITE" id="PS50011"/>
    </source>
</evidence>
<dbReference type="FunFam" id="1.10.510.10:FF:000275">
    <property type="entry name" value="SRSF protein kinase 2 isoform X3"/>
    <property type="match status" value="1"/>
</dbReference>
<dbReference type="InParanoid" id="Q6BWH5"/>
<keyword evidence="5" id="KW-0418">Kinase</keyword>
<comment type="catalytic activity">
    <reaction evidence="8">
        <text>L-seryl-[protein] + ATP = O-phospho-L-seryl-[protein] + ADP + H(+)</text>
        <dbReference type="Rhea" id="RHEA:17989"/>
        <dbReference type="Rhea" id="RHEA-COMP:9863"/>
        <dbReference type="Rhea" id="RHEA-COMP:11604"/>
        <dbReference type="ChEBI" id="CHEBI:15378"/>
        <dbReference type="ChEBI" id="CHEBI:29999"/>
        <dbReference type="ChEBI" id="CHEBI:30616"/>
        <dbReference type="ChEBI" id="CHEBI:83421"/>
        <dbReference type="ChEBI" id="CHEBI:456216"/>
        <dbReference type="EC" id="2.7.11.1"/>
    </reaction>
</comment>
<dbReference type="GO" id="GO:0005634">
    <property type="term" value="C:nucleus"/>
    <property type="evidence" value="ECO:0007669"/>
    <property type="project" value="TreeGrafter"/>
</dbReference>
<dbReference type="InterPro" id="IPR051334">
    <property type="entry name" value="SRPK"/>
</dbReference>
<dbReference type="InterPro" id="IPR011009">
    <property type="entry name" value="Kinase-like_dom_sf"/>
</dbReference>
<evidence type="ECO:0000313" key="11">
    <source>
        <dbReference type="EMBL" id="CAG85448.2"/>
    </source>
</evidence>
<protein>
    <recommendedName>
        <fullName evidence="1">non-specific serine/threonine protein kinase</fullName>
        <ecNumber evidence="1">2.7.11.1</ecNumber>
    </recommendedName>
</protein>
<dbReference type="EMBL" id="CR382134">
    <property type="protein sequence ID" value="CAG85448.2"/>
    <property type="molecule type" value="Genomic_DNA"/>
</dbReference>
<dbReference type="SMART" id="SM00220">
    <property type="entry name" value="S_TKc"/>
    <property type="match status" value="1"/>
</dbReference>
<evidence type="ECO:0000256" key="4">
    <source>
        <dbReference type="ARBA" id="ARBA00022741"/>
    </source>
</evidence>
<evidence type="ECO:0000256" key="1">
    <source>
        <dbReference type="ARBA" id="ARBA00012513"/>
    </source>
</evidence>
<dbReference type="KEGG" id="dha:DEHA2B11330g"/>
<evidence type="ECO:0000256" key="9">
    <source>
        <dbReference type="SAM" id="MobiDB-lite"/>
    </source>
</evidence>
<dbReference type="EC" id="2.7.11.1" evidence="1"/>
<feature type="domain" description="Protein kinase" evidence="10">
    <location>
        <begin position="267"/>
        <end position="838"/>
    </location>
</feature>
<dbReference type="InterPro" id="IPR000719">
    <property type="entry name" value="Prot_kinase_dom"/>
</dbReference>
<reference evidence="11 12" key="1">
    <citation type="journal article" date="2004" name="Nature">
        <title>Genome evolution in yeasts.</title>
        <authorList>
            <consortium name="Genolevures"/>
            <person name="Dujon B."/>
            <person name="Sherman D."/>
            <person name="Fischer G."/>
            <person name="Durrens P."/>
            <person name="Casaregola S."/>
            <person name="Lafontaine I."/>
            <person name="de Montigny J."/>
            <person name="Marck C."/>
            <person name="Neuveglise C."/>
            <person name="Talla E."/>
            <person name="Goffard N."/>
            <person name="Frangeul L."/>
            <person name="Aigle M."/>
            <person name="Anthouard V."/>
            <person name="Babour A."/>
            <person name="Barbe V."/>
            <person name="Barnay S."/>
            <person name="Blanchin S."/>
            <person name="Beckerich J.M."/>
            <person name="Beyne E."/>
            <person name="Bleykasten C."/>
            <person name="Boisrame A."/>
            <person name="Boyer J."/>
            <person name="Cattolico L."/>
            <person name="Confanioleri F."/>
            <person name="de Daruvar A."/>
            <person name="Despons L."/>
            <person name="Fabre E."/>
            <person name="Fairhead C."/>
            <person name="Ferry-Dumazet H."/>
            <person name="Groppi A."/>
            <person name="Hantraye F."/>
            <person name="Hennequin C."/>
            <person name="Jauniaux N."/>
            <person name="Joyet P."/>
            <person name="Kachouri R."/>
            <person name="Kerrest A."/>
            <person name="Koszul R."/>
            <person name="Lemaire M."/>
            <person name="Lesur I."/>
            <person name="Ma L."/>
            <person name="Muller H."/>
            <person name="Nicaud J.M."/>
            <person name="Nikolski M."/>
            <person name="Oztas S."/>
            <person name="Ozier-Kalogeropoulos O."/>
            <person name="Pellenz S."/>
            <person name="Potier S."/>
            <person name="Richard G.F."/>
            <person name="Straub M.L."/>
            <person name="Suleau A."/>
            <person name="Swennene D."/>
            <person name="Tekaia F."/>
            <person name="Wesolowski-Louvel M."/>
            <person name="Westhof E."/>
            <person name="Wirth B."/>
            <person name="Zeniou-Meyer M."/>
            <person name="Zivanovic I."/>
            <person name="Bolotin-Fukuhara M."/>
            <person name="Thierry A."/>
            <person name="Bouchier C."/>
            <person name="Caudron B."/>
            <person name="Scarpelli C."/>
            <person name="Gaillardin C."/>
            <person name="Weissenbach J."/>
            <person name="Wincker P."/>
            <person name="Souciet J.L."/>
        </authorList>
    </citation>
    <scope>NUCLEOTIDE SEQUENCE [LARGE SCALE GENOMIC DNA]</scope>
    <source>
        <strain evidence="12">ATCC 36239 / CBS 767 / BCRC 21394 / JCM 1990 / NBRC 0083 / IGC 2968</strain>
    </source>
</reference>
<keyword evidence="3" id="KW-0808">Transferase</keyword>
<dbReference type="GO" id="GO:0004674">
    <property type="term" value="F:protein serine/threonine kinase activity"/>
    <property type="evidence" value="ECO:0007669"/>
    <property type="project" value="UniProtKB-KW"/>
</dbReference>
<comment type="catalytic activity">
    <reaction evidence="7">
        <text>L-threonyl-[protein] + ATP = O-phospho-L-threonyl-[protein] + ADP + H(+)</text>
        <dbReference type="Rhea" id="RHEA:46608"/>
        <dbReference type="Rhea" id="RHEA-COMP:11060"/>
        <dbReference type="Rhea" id="RHEA-COMP:11605"/>
        <dbReference type="ChEBI" id="CHEBI:15378"/>
        <dbReference type="ChEBI" id="CHEBI:30013"/>
        <dbReference type="ChEBI" id="CHEBI:30616"/>
        <dbReference type="ChEBI" id="CHEBI:61977"/>
        <dbReference type="ChEBI" id="CHEBI:456216"/>
        <dbReference type="EC" id="2.7.11.1"/>
    </reaction>
</comment>
<dbReference type="GO" id="GO:0050684">
    <property type="term" value="P:regulation of mRNA processing"/>
    <property type="evidence" value="ECO:0007669"/>
    <property type="project" value="TreeGrafter"/>
</dbReference>
<dbReference type="GeneID" id="2913379"/>
<dbReference type="HOGENOM" id="CLU_000288_81_3_1"/>
<evidence type="ECO:0000256" key="6">
    <source>
        <dbReference type="ARBA" id="ARBA00022840"/>
    </source>
</evidence>
<dbReference type="PROSITE" id="PS00108">
    <property type="entry name" value="PROTEIN_KINASE_ST"/>
    <property type="match status" value="1"/>
</dbReference>
<dbReference type="Proteomes" id="UP000000599">
    <property type="component" value="Chromosome B"/>
</dbReference>
<organism evidence="11 12">
    <name type="scientific">Debaryomyces hansenii (strain ATCC 36239 / CBS 767 / BCRC 21394 / JCM 1990 / NBRC 0083 / IGC 2968)</name>
    <name type="common">Yeast</name>
    <name type="synonym">Torulaspora hansenii</name>
    <dbReference type="NCBI Taxonomy" id="284592"/>
    <lineage>
        <taxon>Eukaryota</taxon>
        <taxon>Fungi</taxon>
        <taxon>Dikarya</taxon>
        <taxon>Ascomycota</taxon>
        <taxon>Saccharomycotina</taxon>
        <taxon>Pichiomycetes</taxon>
        <taxon>Debaryomycetaceae</taxon>
        <taxon>Debaryomyces</taxon>
    </lineage>
</organism>
<dbReference type="InterPro" id="IPR008271">
    <property type="entry name" value="Ser/Thr_kinase_AS"/>
</dbReference>
<dbReference type="AlphaFoldDB" id="Q6BWH5"/>
<dbReference type="STRING" id="284592.Q6BWH5"/>
<keyword evidence="12" id="KW-1185">Reference proteome</keyword>
<dbReference type="eggNOG" id="KOG1290">
    <property type="taxonomic scope" value="Eukaryota"/>
</dbReference>
<dbReference type="GO" id="GO:0005524">
    <property type="term" value="F:ATP binding"/>
    <property type="evidence" value="ECO:0007669"/>
    <property type="project" value="UniProtKB-KW"/>
</dbReference>
<dbReference type="GO" id="GO:0000245">
    <property type="term" value="P:spliceosomal complex assembly"/>
    <property type="evidence" value="ECO:0007669"/>
    <property type="project" value="TreeGrafter"/>
</dbReference>
<evidence type="ECO:0000256" key="5">
    <source>
        <dbReference type="ARBA" id="ARBA00022777"/>
    </source>
</evidence>
<sequence>MILVNQAMRGNKDKDLEATVGPQSPRGGDKKGTRFNFGGFLKKIPLPVNKRSSEEVKEGAEGQTDPVEISMSPTAKSSPSDEIGVGSSGGNVIEGNSNYTHEIIPVGDPSRNKSRYATFTAKCISLENSELTSQIDSDEQSIDEPQDSVFTQVAGPPPVIIDRKYTKKKSKNPKLRINSNQSVTSVVDNPNPRGEVFENYQHFDNFEAYKQDLAEEDDVVEYLSESESDLNINPHQEENANDYKVGGYHPVSKGEVYFSRDFPNREYIILRKLGWGHFSTVWLAKSRYNRELNPSTSEDASVDTNDYYVAIKFVKSSDSYMEAAEDEIKLLKTLDKPLVYGKHLEEQHKQFFENHKINKHNQPVGHPGYKHIMRLLDDFEVTGPNGKHICMVFEVLGENVLNLIFKSKTISKDLKQNTKSPIGSKDMKPENNKNFKLFKSKLSLGLINNPKKEVSTSATDDNLSGVGCIKNNSSDSLTKLIGVQKTYGGIPLTLVKQIVKQMFLAVDYMHHCGIIHTDLKPENILIEIKDINNVIKVIENEKITKFNAKYKNRKDSSISTVNINTDKIGLNRANSTNPKTRQDSVGYGLYRKSRNSVCCKCDSPVRSSKPLSSSINSDTTFQEVSFYGNGNQSRKSSICKINEGGISPTTMSILKPKVEKNKDDSELISIKIADLGNATFSHYHFTNQIQTRQYRAPEIILKHKTWGSSADIWSIGCIIFELITGDYLFDPHNGNNFDKDEDHMAQIVELLGEFPTPDYLNNCDLTSTFLKKDSAGKYSLRNINKLKYWSLHDVLVQKYKFDENDINLQLINDLILKCLTYDLTERYDCKSLANHPWLNNDLDLDNFDFETSTNIPKDHNDIPGFTS</sequence>
<gene>
    <name evidence="11" type="ordered locus">DEHA2B11330g</name>
</gene>
<dbReference type="OMA" id="HHCGIIH"/>
<dbReference type="RefSeq" id="XP_457444.2">
    <property type="nucleotide sequence ID" value="XM_457444.1"/>
</dbReference>
<evidence type="ECO:0000256" key="7">
    <source>
        <dbReference type="ARBA" id="ARBA00047899"/>
    </source>
</evidence>
<evidence type="ECO:0000313" key="12">
    <source>
        <dbReference type="Proteomes" id="UP000000599"/>
    </source>
</evidence>
<evidence type="ECO:0000256" key="3">
    <source>
        <dbReference type="ARBA" id="ARBA00022679"/>
    </source>
</evidence>
<keyword evidence="4" id="KW-0547">Nucleotide-binding</keyword>
<feature type="compositionally biased region" description="Basic and acidic residues" evidence="9">
    <location>
        <begin position="51"/>
        <end position="60"/>
    </location>
</feature>
<dbReference type="OrthoDB" id="5979581at2759"/>
<evidence type="ECO:0000256" key="2">
    <source>
        <dbReference type="ARBA" id="ARBA00022527"/>
    </source>
</evidence>
<feature type="region of interest" description="Disordered" evidence="9">
    <location>
        <begin position="1"/>
        <end position="85"/>
    </location>
</feature>
<dbReference type="Gene3D" id="1.10.510.10">
    <property type="entry name" value="Transferase(Phosphotransferase) domain 1"/>
    <property type="match status" value="1"/>
</dbReference>
<dbReference type="PANTHER" id="PTHR47634:SF9">
    <property type="entry name" value="PROTEIN KINASE DOMAIN-CONTAINING PROTEIN-RELATED"/>
    <property type="match status" value="1"/>
</dbReference>